<dbReference type="EMBL" id="JAVDQH010000007">
    <property type="protein sequence ID" value="MDR6244203.1"/>
    <property type="molecule type" value="Genomic_DNA"/>
</dbReference>
<gene>
    <name evidence="1" type="ORF">JOC58_002096</name>
</gene>
<reference evidence="1 2" key="1">
    <citation type="submission" date="2023-07" db="EMBL/GenBank/DDBJ databases">
        <title>Genomic Encyclopedia of Type Strains, Phase IV (KMG-IV): sequencing the most valuable type-strain genomes for metagenomic binning, comparative biology and taxonomic classification.</title>
        <authorList>
            <person name="Goeker M."/>
        </authorList>
    </citation>
    <scope>NUCLEOTIDE SEQUENCE [LARGE SCALE GENOMIC DNA]</scope>
    <source>
        <strain evidence="1 2">DSM 22170</strain>
    </source>
</reference>
<keyword evidence="2" id="KW-1185">Reference proteome</keyword>
<comment type="caution">
    <text evidence="1">The sequence shown here is derived from an EMBL/GenBank/DDBJ whole genome shotgun (WGS) entry which is preliminary data.</text>
</comment>
<dbReference type="Proteomes" id="UP001185028">
    <property type="component" value="Unassembled WGS sequence"/>
</dbReference>
<sequence>MNLFPMQQPIMQEQHGIAPQIHTTLGTIQLSVSLSEQSLHPDRSYTLKNDTLLYVYHQDTLECELILCQLNPELPEGMSVEACWAAVFRIKPKLDGAIPECTFAANWQEGYTWTDYGSDTGQNLEAAQYSNEVYRLHLGTQDRDMLMLRRDQGDGVPLLFGQDMHGISNTDSKVWSSKYGLQVPMTTIAAGELCQIHFVVAWSRMVEDDASTWFAVDQLTESIVEAAGL</sequence>
<name>A0ABU1IY62_9BACL</name>
<evidence type="ECO:0000313" key="2">
    <source>
        <dbReference type="Proteomes" id="UP001185028"/>
    </source>
</evidence>
<dbReference type="RefSeq" id="WP_188776278.1">
    <property type="nucleotide sequence ID" value="NZ_BMMB01000006.1"/>
</dbReference>
<proteinExistence type="predicted"/>
<evidence type="ECO:0000313" key="1">
    <source>
        <dbReference type="EMBL" id="MDR6244203.1"/>
    </source>
</evidence>
<protein>
    <submittedName>
        <fullName evidence="1">Uncharacterized protein</fullName>
    </submittedName>
</protein>
<organism evidence="1 2">
    <name type="scientific">Paenibacillus hunanensis</name>
    <dbReference type="NCBI Taxonomy" id="539262"/>
    <lineage>
        <taxon>Bacteria</taxon>
        <taxon>Bacillati</taxon>
        <taxon>Bacillota</taxon>
        <taxon>Bacilli</taxon>
        <taxon>Bacillales</taxon>
        <taxon>Paenibacillaceae</taxon>
        <taxon>Paenibacillus</taxon>
    </lineage>
</organism>
<accession>A0ABU1IY62</accession>